<organism evidence="1 2">
    <name type="scientific">Hyunsoonleella pacifica</name>
    <dbReference type="NCBI Taxonomy" id="1080224"/>
    <lineage>
        <taxon>Bacteria</taxon>
        <taxon>Pseudomonadati</taxon>
        <taxon>Bacteroidota</taxon>
        <taxon>Flavobacteriia</taxon>
        <taxon>Flavobacteriales</taxon>
        <taxon>Flavobacteriaceae</taxon>
    </lineage>
</organism>
<dbReference type="OrthoDB" id="1421780at2"/>
<name>A0A4Q9FNW3_9FLAO</name>
<protein>
    <submittedName>
        <fullName evidence="1">Uncharacterized protein</fullName>
    </submittedName>
</protein>
<reference evidence="1 2" key="1">
    <citation type="journal article" date="2015" name="Int. J. Syst. Evol. Microbiol.">
        <title>Hyunsoonleella pacifica sp. nov., isolated from seawater of South Pacific Gyre.</title>
        <authorList>
            <person name="Gao X."/>
            <person name="Zhang Z."/>
            <person name="Dai X."/>
            <person name="Zhang X.H."/>
        </authorList>
    </citation>
    <scope>NUCLEOTIDE SEQUENCE [LARGE SCALE GENOMIC DNA]</scope>
    <source>
        <strain evidence="1 2">SW033</strain>
    </source>
</reference>
<comment type="caution">
    <text evidence="1">The sequence shown here is derived from an EMBL/GenBank/DDBJ whole genome shotgun (WGS) entry which is preliminary data.</text>
</comment>
<proteinExistence type="predicted"/>
<keyword evidence="2" id="KW-1185">Reference proteome</keyword>
<dbReference type="RefSeq" id="WP_130936541.1">
    <property type="nucleotide sequence ID" value="NZ_BMEE01000002.1"/>
</dbReference>
<dbReference type="EMBL" id="SIRS01000003">
    <property type="protein sequence ID" value="TBN16560.1"/>
    <property type="molecule type" value="Genomic_DNA"/>
</dbReference>
<sequence>MKKFLFFFALIFCFLSCENKEKYNGKWILDIFKLDNNESETPSFFSIENDSIKFNYWSFHHPHEYPLKTGNNQFVFNNWTIGTNIIDDTLSLKNAFYIKDNNDSIYNWLYDKPITKIELPKINSKHFTSNNSNNKELKYYILFGRRIDNNQFSLQLNDKYSEIEDLPAFIANQRASERHEIIPFYSSYLFVDKSTPMKYLEDIFFEHKKVNQLKLCLINNILLKYDNSLGLYYEYEKTTKRLPPFSEHDLFQANTSTNKDLIPPPPPLLNYSEFNGKSQKIRIILLKKNTIYFNNSIIKINHLKKLIRPHIEDNDVIISLYDLESNYSSFLEMNTLINSAYQEIREGKSKMKFNKTLNNLTREELTEIKIGTPIRHIWDYSISHFNRIAKKGSSFYGLEIAPIE</sequence>
<gene>
    <name evidence="1" type="ORF">EYD46_07940</name>
</gene>
<evidence type="ECO:0000313" key="1">
    <source>
        <dbReference type="EMBL" id="TBN16560.1"/>
    </source>
</evidence>
<dbReference type="AlphaFoldDB" id="A0A4Q9FNW3"/>
<dbReference type="Proteomes" id="UP000292372">
    <property type="component" value="Unassembled WGS sequence"/>
</dbReference>
<accession>A0A4Q9FNW3</accession>
<evidence type="ECO:0000313" key="2">
    <source>
        <dbReference type="Proteomes" id="UP000292372"/>
    </source>
</evidence>